<keyword evidence="2" id="KW-1185">Reference proteome</keyword>
<evidence type="ECO:0000313" key="2">
    <source>
        <dbReference type="Proteomes" id="UP001165960"/>
    </source>
</evidence>
<sequence>MDQPDDNIELWALFSNWEHYQFDLLILHKLFLGFKPYMKHAILLWPGGFPYITVVFPNPNTESALVQLQQHDGMFHLGFEAEE</sequence>
<reference evidence="1" key="1">
    <citation type="submission" date="2022-04" db="EMBL/GenBank/DDBJ databases">
        <title>Genome of the entomopathogenic fungus Entomophthora muscae.</title>
        <authorList>
            <person name="Elya C."/>
            <person name="Lovett B.R."/>
            <person name="Lee E."/>
            <person name="Macias A.M."/>
            <person name="Hajek A.E."/>
            <person name="De Bivort B.L."/>
            <person name="Kasson M.T."/>
            <person name="De Fine Licht H.H."/>
            <person name="Stajich J.E."/>
        </authorList>
    </citation>
    <scope>NUCLEOTIDE SEQUENCE</scope>
    <source>
        <strain evidence="1">Berkeley</strain>
    </source>
</reference>
<organism evidence="1 2">
    <name type="scientific">Entomophthora muscae</name>
    <dbReference type="NCBI Taxonomy" id="34485"/>
    <lineage>
        <taxon>Eukaryota</taxon>
        <taxon>Fungi</taxon>
        <taxon>Fungi incertae sedis</taxon>
        <taxon>Zoopagomycota</taxon>
        <taxon>Entomophthoromycotina</taxon>
        <taxon>Entomophthoromycetes</taxon>
        <taxon>Entomophthorales</taxon>
        <taxon>Entomophthoraceae</taxon>
        <taxon>Entomophthora</taxon>
    </lineage>
</organism>
<accession>A0ACC2SFT1</accession>
<dbReference type="Proteomes" id="UP001165960">
    <property type="component" value="Unassembled WGS sequence"/>
</dbReference>
<evidence type="ECO:0000313" key="1">
    <source>
        <dbReference type="EMBL" id="KAJ9061160.1"/>
    </source>
</evidence>
<comment type="caution">
    <text evidence="1">The sequence shown here is derived from an EMBL/GenBank/DDBJ whole genome shotgun (WGS) entry which is preliminary data.</text>
</comment>
<dbReference type="EMBL" id="QTSX02005091">
    <property type="protein sequence ID" value="KAJ9061160.1"/>
    <property type="molecule type" value="Genomic_DNA"/>
</dbReference>
<gene>
    <name evidence="1" type="ORF">DSO57_1023289</name>
</gene>
<protein>
    <submittedName>
        <fullName evidence="1">Uncharacterized protein</fullName>
    </submittedName>
</protein>
<name>A0ACC2SFT1_9FUNG</name>
<proteinExistence type="predicted"/>